<evidence type="ECO:0000313" key="2">
    <source>
        <dbReference type="Proteomes" id="UP000676336"/>
    </source>
</evidence>
<accession>A0A8S3EWG1</accession>
<organism evidence="1 2">
    <name type="scientific">Rotaria magnacalcarata</name>
    <dbReference type="NCBI Taxonomy" id="392030"/>
    <lineage>
        <taxon>Eukaryota</taxon>
        <taxon>Metazoa</taxon>
        <taxon>Spiralia</taxon>
        <taxon>Gnathifera</taxon>
        <taxon>Rotifera</taxon>
        <taxon>Eurotatoria</taxon>
        <taxon>Bdelloidea</taxon>
        <taxon>Philodinida</taxon>
        <taxon>Philodinidae</taxon>
        <taxon>Rotaria</taxon>
    </lineage>
</organism>
<feature type="non-terminal residue" evidence="1">
    <location>
        <position position="1"/>
    </location>
</feature>
<protein>
    <submittedName>
        <fullName evidence="1">Uncharacterized protein</fullName>
    </submittedName>
</protein>
<sequence>MDDESVDNDIFLVTAAPISNVQFTCRQCPTP</sequence>
<evidence type="ECO:0000313" key="1">
    <source>
        <dbReference type="EMBL" id="CAF5088044.1"/>
    </source>
</evidence>
<dbReference type="Proteomes" id="UP000676336">
    <property type="component" value="Unassembled WGS sequence"/>
</dbReference>
<dbReference type="AlphaFoldDB" id="A0A8S3EWG1"/>
<reference evidence="1" key="1">
    <citation type="submission" date="2021-02" db="EMBL/GenBank/DDBJ databases">
        <authorList>
            <person name="Nowell W R."/>
        </authorList>
    </citation>
    <scope>NUCLEOTIDE SEQUENCE</scope>
</reference>
<name>A0A8S3EWG1_9BILA</name>
<gene>
    <name evidence="1" type="ORF">SMN809_LOCUS61081</name>
</gene>
<proteinExistence type="predicted"/>
<dbReference type="EMBL" id="CAJOBI010242538">
    <property type="protein sequence ID" value="CAF5088044.1"/>
    <property type="molecule type" value="Genomic_DNA"/>
</dbReference>
<comment type="caution">
    <text evidence="1">The sequence shown here is derived from an EMBL/GenBank/DDBJ whole genome shotgun (WGS) entry which is preliminary data.</text>
</comment>